<feature type="repeat" description="WD" evidence="1">
    <location>
        <begin position="123"/>
        <end position="155"/>
    </location>
</feature>
<dbReference type="PANTHER" id="PTHR19920:SF0">
    <property type="entry name" value="CYTOSOLIC IRON-SULFUR PROTEIN ASSEMBLY PROTEIN CIAO1-RELATED"/>
    <property type="match status" value="1"/>
</dbReference>
<dbReference type="Proteomes" id="UP000692954">
    <property type="component" value="Unassembled WGS sequence"/>
</dbReference>
<feature type="coiled-coil region" evidence="2">
    <location>
        <begin position="16"/>
        <end position="43"/>
    </location>
</feature>
<proteinExistence type="predicted"/>
<evidence type="ECO:0000256" key="2">
    <source>
        <dbReference type="SAM" id="Coils"/>
    </source>
</evidence>
<evidence type="ECO:0000313" key="4">
    <source>
        <dbReference type="Proteomes" id="UP000692954"/>
    </source>
</evidence>
<gene>
    <name evidence="3" type="ORF">PSON_ATCC_30995.1.T2090017</name>
</gene>
<organism evidence="3 4">
    <name type="scientific">Paramecium sonneborni</name>
    <dbReference type="NCBI Taxonomy" id="65129"/>
    <lineage>
        <taxon>Eukaryota</taxon>
        <taxon>Sar</taxon>
        <taxon>Alveolata</taxon>
        <taxon>Ciliophora</taxon>
        <taxon>Intramacronucleata</taxon>
        <taxon>Oligohymenophorea</taxon>
        <taxon>Peniculida</taxon>
        <taxon>Parameciidae</taxon>
        <taxon>Paramecium</taxon>
    </lineage>
</organism>
<keyword evidence="2" id="KW-0175">Coiled coil</keyword>
<dbReference type="OrthoDB" id="308556at2759"/>
<feature type="repeat" description="WD" evidence="1">
    <location>
        <begin position="168"/>
        <end position="199"/>
    </location>
</feature>
<sequence>MEVFEQQQFYQLKQSIKQVKQIVDEILKKAKNQTDQKQQINLQLQQPSMMKPLIQQQNNQVNILKQNLKPFTYQHIQQYSVSQSEYCCAIAINKDCSTLLAGCYSLIKVFEFKQGMLKKIQILTEHKNDVNTLNFMKKQNQFISGSADNSIIIWQNNQNNQWILQQRLNGHNSVIYCLILNNNEDIIISGSVDKTIKFWMKKNEWLCSQTITDHSSDVYGLSLNQQQNRVISCGGDKQILIIEQSHQNKEWIVIQKITVEQYGYRICFMDNNMFTFQPYGKEQMSIFEINSINNKYIKIKDINIKCGSDGNCLFPQQYIYQKCMLMSKSGEYVNLISKKQNGEFVTEQSIHFGNYHLFGVMSDDGEYLITWDGKSNQIQIRKYNEV</sequence>
<evidence type="ECO:0008006" key="5">
    <source>
        <dbReference type="Google" id="ProtNLM"/>
    </source>
</evidence>
<dbReference type="PROSITE" id="PS50294">
    <property type="entry name" value="WD_REPEATS_REGION"/>
    <property type="match status" value="2"/>
</dbReference>
<dbReference type="GO" id="GO:0097361">
    <property type="term" value="C:cytosolic [4Fe-4S] assembly targeting complex"/>
    <property type="evidence" value="ECO:0007669"/>
    <property type="project" value="TreeGrafter"/>
</dbReference>
<reference evidence="3" key="1">
    <citation type="submission" date="2021-01" db="EMBL/GenBank/DDBJ databases">
        <authorList>
            <consortium name="Genoscope - CEA"/>
            <person name="William W."/>
        </authorList>
    </citation>
    <scope>NUCLEOTIDE SEQUENCE</scope>
</reference>
<dbReference type="FunFam" id="2.130.10.10:FF:001434">
    <property type="entry name" value="Uncharacterized protein"/>
    <property type="match status" value="1"/>
</dbReference>
<dbReference type="GO" id="GO:0016226">
    <property type="term" value="P:iron-sulfur cluster assembly"/>
    <property type="evidence" value="ECO:0007669"/>
    <property type="project" value="TreeGrafter"/>
</dbReference>
<dbReference type="PROSITE" id="PS50082">
    <property type="entry name" value="WD_REPEATS_2"/>
    <property type="match status" value="2"/>
</dbReference>
<dbReference type="Pfam" id="PF00400">
    <property type="entry name" value="WD40"/>
    <property type="match status" value="3"/>
</dbReference>
<dbReference type="EMBL" id="CAJJDN010000209">
    <property type="protein sequence ID" value="CAD8129168.1"/>
    <property type="molecule type" value="Genomic_DNA"/>
</dbReference>
<dbReference type="AlphaFoldDB" id="A0A8S1RLR1"/>
<evidence type="ECO:0000256" key="1">
    <source>
        <dbReference type="PROSITE-ProRule" id="PRU00221"/>
    </source>
</evidence>
<keyword evidence="1" id="KW-0853">WD repeat</keyword>
<dbReference type="PANTHER" id="PTHR19920">
    <property type="entry name" value="WD40 PROTEIN CIAO1"/>
    <property type="match status" value="1"/>
</dbReference>
<accession>A0A8S1RLR1</accession>
<protein>
    <recommendedName>
        <fullName evidence="5">WD40-repeat-containing domain</fullName>
    </recommendedName>
</protein>
<comment type="caution">
    <text evidence="3">The sequence shown here is derived from an EMBL/GenBank/DDBJ whole genome shotgun (WGS) entry which is preliminary data.</text>
</comment>
<keyword evidence="4" id="KW-1185">Reference proteome</keyword>
<evidence type="ECO:0000313" key="3">
    <source>
        <dbReference type="EMBL" id="CAD8129168.1"/>
    </source>
</evidence>
<dbReference type="InterPro" id="IPR001680">
    <property type="entry name" value="WD40_rpt"/>
</dbReference>
<name>A0A8S1RLR1_9CILI</name>
<dbReference type="SMART" id="SM00320">
    <property type="entry name" value="WD40"/>
    <property type="match status" value="4"/>
</dbReference>